<dbReference type="OrthoDB" id="240216at2759"/>
<dbReference type="InterPro" id="IPR023213">
    <property type="entry name" value="CAT-like_dom_sf"/>
</dbReference>
<evidence type="ECO:0000313" key="8">
    <source>
        <dbReference type="Proteomes" id="UP000807716"/>
    </source>
</evidence>
<name>A0A9P6QMA3_9FUNG</name>
<dbReference type="PANTHER" id="PTHR22589">
    <property type="entry name" value="CARNITINE O-ACYLTRANSFERASE"/>
    <property type="match status" value="1"/>
</dbReference>
<evidence type="ECO:0000259" key="6">
    <source>
        <dbReference type="Pfam" id="PF00755"/>
    </source>
</evidence>
<organism evidence="7 8">
    <name type="scientific">Actinomortierella ambigua</name>
    <dbReference type="NCBI Taxonomy" id="1343610"/>
    <lineage>
        <taxon>Eukaryota</taxon>
        <taxon>Fungi</taxon>
        <taxon>Fungi incertae sedis</taxon>
        <taxon>Mucoromycota</taxon>
        <taxon>Mortierellomycotina</taxon>
        <taxon>Mortierellomycetes</taxon>
        <taxon>Mortierellales</taxon>
        <taxon>Mortierellaceae</taxon>
        <taxon>Actinomortierella</taxon>
    </lineage>
</organism>
<dbReference type="EMBL" id="JAAAJB010000008">
    <property type="protein sequence ID" value="KAG0270268.1"/>
    <property type="molecule type" value="Genomic_DNA"/>
</dbReference>
<dbReference type="SUPFAM" id="SSF52777">
    <property type="entry name" value="CoA-dependent acyltransferases"/>
    <property type="match status" value="2"/>
</dbReference>
<feature type="domain" description="Choline/carnitine acyltransferase" evidence="6">
    <location>
        <begin position="34"/>
        <end position="605"/>
    </location>
</feature>
<dbReference type="PROSITE" id="PS00440">
    <property type="entry name" value="ACYLTRANSF_C_2"/>
    <property type="match status" value="1"/>
</dbReference>
<dbReference type="Pfam" id="PF00755">
    <property type="entry name" value="Carn_acyltransf"/>
    <property type="match status" value="1"/>
</dbReference>
<dbReference type="Gene3D" id="3.30.559.70">
    <property type="entry name" value="Choline/Carnitine o-acyltransferase, domain 2"/>
    <property type="match status" value="1"/>
</dbReference>
<dbReference type="GO" id="GO:0009437">
    <property type="term" value="P:carnitine metabolic process"/>
    <property type="evidence" value="ECO:0007669"/>
    <property type="project" value="TreeGrafter"/>
</dbReference>
<dbReference type="InterPro" id="IPR000542">
    <property type="entry name" value="Carn_acyl_trans"/>
</dbReference>
<dbReference type="GO" id="GO:0004092">
    <property type="term" value="F:carnitine O-acetyltransferase activity"/>
    <property type="evidence" value="ECO:0007669"/>
    <property type="project" value="TreeGrafter"/>
</dbReference>
<dbReference type="Proteomes" id="UP000807716">
    <property type="component" value="Unassembled WGS sequence"/>
</dbReference>
<comment type="similarity">
    <text evidence="1">Belongs to the carnitine/choline acetyltransferase family.</text>
</comment>
<sequence length="898" mass="99688">MPPNNQHIPVMITVPAQDEKVSIMDKGQAELPNLPIPTLEQTIERYLDSVRPLTTDQEYAMTQAAARVFLEQGGQGRDLDQRLRTHAKACEERGTSWLAEWWDDWAYFTHRDASTFYVNYYFGFQDDARMPTQTARAALLVSLALEFRELINTRTLTPDMARNSPFCMNMYQYLFNYTRLAESPRDCAVGYPAVGNNHICVVCNGKFFVFETLHIPNKPSSVLTPREIMIQLERIKKMAYDNSLNAVPSIGILSTGQRDQAAQDRTTFFQVHATNKAHMAKLESSMFLLCLDKSSPETPEEFSRACWHGDGTNRWFDKCFQLIVFENGRAGMNGEHSKMDATPTSRLCRYMIDEAEARPLPDFRNLNAEDLYECASALDKPQPLKFVTNAALNTAIENAQREFQREVDLHDMVPTIFKGYGKGLIKSFKMSPDAYVQMALQLAYYRKHGHLVATYESAATRKYRHGRTETARSCSNESKAFCEAMDNPDMDLRKRVELCRKAVARHAQYTAWAVDGQAVDRHMLGLRLIRGQDEEVPAMFQDPVFARACRWRLSTSQISDDCFIAYGWGEVVPDGFGCAYMVKETELYFCITSQHLGSKELGEHIVDALNDMRFAFEEVRKIEKAEAAQAALVAAATEAMSLAEREAAQASLANSTSGLVSATPVDAKAFANRALQRDMVVRSPSPSVPVLPPPRTSLFFQKHDPVLRTALARSAMAMAQEKYWSGIDDIAFDDVTIGRKTSNSKESKASSSSTRARSNSGQFQSFISILMGEDGVLGRMRTRRGSTLSGKGSSPPSSPLSESAKKAFLESEGLSIDTGSAISSNGTTAGPAALHRNGSSSGSLYSSSGSEDGGESNISSKTASSPRSPRTKIGSAFAKLVNRTSSFSSDRTTRSERN</sequence>
<dbReference type="InterPro" id="IPR042231">
    <property type="entry name" value="Cho/carn_acyl_trans_2"/>
</dbReference>
<evidence type="ECO:0000256" key="4">
    <source>
        <dbReference type="PIRSR" id="PIRSR600542-1"/>
    </source>
</evidence>
<dbReference type="PANTHER" id="PTHR22589:SF103">
    <property type="entry name" value="CARNITINE O-ACETYL-TRANSFERASE, ISOFORM A-RELATED"/>
    <property type="match status" value="1"/>
</dbReference>
<dbReference type="PROSITE" id="PS00439">
    <property type="entry name" value="ACYLTRANSF_C_1"/>
    <property type="match status" value="1"/>
</dbReference>
<feature type="compositionally biased region" description="Polar residues" evidence="5">
    <location>
        <begin position="819"/>
        <end position="828"/>
    </location>
</feature>
<comment type="caution">
    <text evidence="7">The sequence shown here is derived from an EMBL/GenBank/DDBJ whole genome shotgun (WGS) entry which is preliminary data.</text>
</comment>
<dbReference type="InterPro" id="IPR039551">
    <property type="entry name" value="Cho/carn_acyl_trans"/>
</dbReference>
<dbReference type="GO" id="GO:0005777">
    <property type="term" value="C:peroxisome"/>
    <property type="evidence" value="ECO:0007669"/>
    <property type="project" value="TreeGrafter"/>
</dbReference>
<evidence type="ECO:0000256" key="2">
    <source>
        <dbReference type="ARBA" id="ARBA00022679"/>
    </source>
</evidence>
<keyword evidence="2" id="KW-0808">Transferase</keyword>
<dbReference type="Gene3D" id="3.30.559.10">
    <property type="entry name" value="Chloramphenicol acetyltransferase-like domain"/>
    <property type="match status" value="1"/>
</dbReference>
<feature type="active site" description="Proton acceptor" evidence="4">
    <location>
        <position position="336"/>
    </location>
</feature>
<feature type="compositionally biased region" description="Low complexity" evidence="5">
    <location>
        <begin position="785"/>
        <end position="802"/>
    </location>
</feature>
<evidence type="ECO:0000256" key="1">
    <source>
        <dbReference type="ARBA" id="ARBA00005232"/>
    </source>
</evidence>
<dbReference type="AlphaFoldDB" id="A0A9P6QMA3"/>
<protein>
    <submittedName>
        <fullName evidence="7">Carnitine O-acetyltransferase mitochondrial</fullName>
    </submittedName>
</protein>
<gene>
    <name evidence="7" type="primary">CAT2_3</name>
    <name evidence="7" type="ORF">DFQ27_009060</name>
</gene>
<evidence type="ECO:0000313" key="7">
    <source>
        <dbReference type="EMBL" id="KAG0270268.1"/>
    </source>
</evidence>
<keyword evidence="3" id="KW-0012">Acyltransferase</keyword>
<dbReference type="GO" id="GO:0005739">
    <property type="term" value="C:mitochondrion"/>
    <property type="evidence" value="ECO:0007669"/>
    <property type="project" value="TreeGrafter"/>
</dbReference>
<evidence type="ECO:0000256" key="3">
    <source>
        <dbReference type="ARBA" id="ARBA00023315"/>
    </source>
</evidence>
<feature type="region of interest" description="Disordered" evidence="5">
    <location>
        <begin position="783"/>
        <end position="805"/>
    </location>
</feature>
<reference evidence="7" key="1">
    <citation type="journal article" date="2020" name="Fungal Divers.">
        <title>Resolving the Mortierellaceae phylogeny through synthesis of multi-gene phylogenetics and phylogenomics.</title>
        <authorList>
            <person name="Vandepol N."/>
            <person name="Liber J."/>
            <person name="Desiro A."/>
            <person name="Na H."/>
            <person name="Kennedy M."/>
            <person name="Barry K."/>
            <person name="Grigoriev I.V."/>
            <person name="Miller A.N."/>
            <person name="O'Donnell K."/>
            <person name="Stajich J.E."/>
            <person name="Bonito G."/>
        </authorList>
    </citation>
    <scope>NUCLEOTIDE SEQUENCE</scope>
    <source>
        <strain evidence="7">BC1065</strain>
    </source>
</reference>
<accession>A0A9P6QMA3</accession>
<keyword evidence="8" id="KW-1185">Reference proteome</keyword>
<feature type="region of interest" description="Disordered" evidence="5">
    <location>
        <begin position="819"/>
        <end position="898"/>
    </location>
</feature>
<evidence type="ECO:0000256" key="5">
    <source>
        <dbReference type="SAM" id="MobiDB-lite"/>
    </source>
</evidence>
<proteinExistence type="inferred from homology"/>
<feature type="compositionally biased region" description="Low complexity" evidence="5">
    <location>
        <begin position="838"/>
        <end position="860"/>
    </location>
</feature>